<dbReference type="GO" id="GO:0005507">
    <property type="term" value="F:copper ion binding"/>
    <property type="evidence" value="ECO:0007669"/>
    <property type="project" value="InterPro"/>
</dbReference>
<dbReference type="OrthoDB" id="9796814at2"/>
<organism evidence="8 9">
    <name type="scientific">Sphingorhabdus pulchriflava</name>
    <dbReference type="NCBI Taxonomy" id="2292257"/>
    <lineage>
        <taxon>Bacteria</taxon>
        <taxon>Pseudomonadati</taxon>
        <taxon>Pseudomonadota</taxon>
        <taxon>Alphaproteobacteria</taxon>
        <taxon>Sphingomonadales</taxon>
        <taxon>Sphingomonadaceae</taxon>
        <taxon>Sphingorhabdus</taxon>
    </lineage>
</organism>
<evidence type="ECO:0000313" key="8">
    <source>
        <dbReference type="EMBL" id="RDV01730.1"/>
    </source>
</evidence>
<keyword evidence="4" id="KW-0574">Periplasm</keyword>
<dbReference type="InterPro" id="IPR014755">
    <property type="entry name" value="Cu-Rt/internalin_Ig-like"/>
</dbReference>
<dbReference type="InterPro" id="IPR007348">
    <property type="entry name" value="CopC_dom"/>
</dbReference>
<dbReference type="InterPro" id="IPR047685">
    <property type="entry name" value="CopC-like"/>
</dbReference>
<keyword evidence="9" id="KW-1185">Reference proteome</keyword>
<sequence>MRRTFIPFLLASLVAVPGVALAHASLTSSTPAANSTIAAPARIVLRFNERLIGSTVKTEVVMTGMPGMADHAPMPITHTSQMARDGKSMTLTPKRALVRGTYRVTWSAAGADTHRMGSNFSFTVR</sequence>
<keyword evidence="5" id="KW-0186">Copper</keyword>
<name>A0A371B2F6_9SPHN</name>
<protein>
    <submittedName>
        <fullName evidence="8">Copper resistance protein CopC</fullName>
    </submittedName>
</protein>
<keyword evidence="3 6" id="KW-0732">Signal</keyword>
<accession>A0A371B2F6</accession>
<dbReference type="NCBIfam" id="NF033814">
    <property type="entry name" value="copper_CopC"/>
    <property type="match status" value="1"/>
</dbReference>
<dbReference type="RefSeq" id="WP_115550507.1">
    <property type="nucleotide sequence ID" value="NZ_QRGP01000003.1"/>
</dbReference>
<evidence type="ECO:0000256" key="5">
    <source>
        <dbReference type="ARBA" id="ARBA00023008"/>
    </source>
</evidence>
<gene>
    <name evidence="8" type="ORF">DXH95_15750</name>
</gene>
<reference evidence="9" key="1">
    <citation type="submission" date="2018-08" db="EMBL/GenBank/DDBJ databases">
        <authorList>
            <person name="Kim S.-J."/>
            <person name="Jung G.-Y."/>
        </authorList>
    </citation>
    <scope>NUCLEOTIDE SEQUENCE [LARGE SCALE GENOMIC DNA]</scope>
    <source>
        <strain evidence="9">GY_G</strain>
    </source>
</reference>
<feature type="domain" description="CopC" evidence="7">
    <location>
        <begin position="23"/>
        <end position="124"/>
    </location>
</feature>
<evidence type="ECO:0000259" key="7">
    <source>
        <dbReference type="Pfam" id="PF04234"/>
    </source>
</evidence>
<dbReference type="Pfam" id="PF04234">
    <property type="entry name" value="CopC"/>
    <property type="match status" value="1"/>
</dbReference>
<dbReference type="GO" id="GO:0046688">
    <property type="term" value="P:response to copper ion"/>
    <property type="evidence" value="ECO:0007669"/>
    <property type="project" value="InterPro"/>
</dbReference>
<dbReference type="Gene3D" id="2.60.40.1220">
    <property type="match status" value="1"/>
</dbReference>
<evidence type="ECO:0000256" key="3">
    <source>
        <dbReference type="ARBA" id="ARBA00022729"/>
    </source>
</evidence>
<dbReference type="AlphaFoldDB" id="A0A371B2F6"/>
<feature type="signal peptide" evidence="6">
    <location>
        <begin position="1"/>
        <end position="22"/>
    </location>
</feature>
<dbReference type="GO" id="GO:0042597">
    <property type="term" value="C:periplasmic space"/>
    <property type="evidence" value="ECO:0007669"/>
    <property type="project" value="UniProtKB-SubCell"/>
</dbReference>
<feature type="chain" id="PRO_5017084053" evidence="6">
    <location>
        <begin position="23"/>
        <end position="125"/>
    </location>
</feature>
<evidence type="ECO:0000256" key="6">
    <source>
        <dbReference type="SAM" id="SignalP"/>
    </source>
</evidence>
<dbReference type="Proteomes" id="UP000263833">
    <property type="component" value="Unassembled WGS sequence"/>
</dbReference>
<comment type="caution">
    <text evidence="8">The sequence shown here is derived from an EMBL/GenBank/DDBJ whole genome shotgun (WGS) entry which is preliminary data.</text>
</comment>
<proteinExistence type="inferred from homology"/>
<evidence type="ECO:0000313" key="9">
    <source>
        <dbReference type="Proteomes" id="UP000263833"/>
    </source>
</evidence>
<evidence type="ECO:0000256" key="2">
    <source>
        <dbReference type="ARBA" id="ARBA00010509"/>
    </source>
</evidence>
<comment type="subcellular location">
    <subcellularLocation>
        <location evidence="1">Periplasm</location>
    </subcellularLocation>
</comment>
<dbReference type="SUPFAM" id="SSF81296">
    <property type="entry name" value="E set domains"/>
    <property type="match status" value="1"/>
</dbReference>
<comment type="similarity">
    <text evidence="2">Belongs to the CopC family.</text>
</comment>
<evidence type="ECO:0000256" key="4">
    <source>
        <dbReference type="ARBA" id="ARBA00022764"/>
    </source>
</evidence>
<evidence type="ECO:0000256" key="1">
    <source>
        <dbReference type="ARBA" id="ARBA00004418"/>
    </source>
</evidence>
<dbReference type="EMBL" id="QRGP01000003">
    <property type="protein sequence ID" value="RDV01730.1"/>
    <property type="molecule type" value="Genomic_DNA"/>
</dbReference>
<dbReference type="InterPro" id="IPR014756">
    <property type="entry name" value="Ig_E-set"/>
</dbReference>